<dbReference type="AlphaFoldDB" id="A0A8X8YL75"/>
<gene>
    <name evidence="2" type="ORF">SASPL_105168</name>
</gene>
<comment type="caution">
    <text evidence="2">The sequence shown here is derived from an EMBL/GenBank/DDBJ whole genome shotgun (WGS) entry which is preliminary data.</text>
</comment>
<organism evidence="2">
    <name type="scientific">Salvia splendens</name>
    <name type="common">Scarlet sage</name>
    <dbReference type="NCBI Taxonomy" id="180675"/>
    <lineage>
        <taxon>Eukaryota</taxon>
        <taxon>Viridiplantae</taxon>
        <taxon>Streptophyta</taxon>
        <taxon>Embryophyta</taxon>
        <taxon>Tracheophyta</taxon>
        <taxon>Spermatophyta</taxon>
        <taxon>Magnoliopsida</taxon>
        <taxon>eudicotyledons</taxon>
        <taxon>Gunneridae</taxon>
        <taxon>Pentapetalae</taxon>
        <taxon>asterids</taxon>
        <taxon>lamiids</taxon>
        <taxon>Lamiales</taxon>
        <taxon>Lamiaceae</taxon>
        <taxon>Nepetoideae</taxon>
        <taxon>Mentheae</taxon>
        <taxon>Salviinae</taxon>
        <taxon>Salvia</taxon>
        <taxon>Salvia subgen. Calosphace</taxon>
        <taxon>core Calosphace</taxon>
    </lineage>
</organism>
<name>A0A8X8YL75_SALSN</name>
<dbReference type="InterPro" id="IPR039780">
    <property type="entry name" value="Mot2"/>
</dbReference>
<dbReference type="EMBL" id="PNBA02000002">
    <property type="protein sequence ID" value="KAG6433554.1"/>
    <property type="molecule type" value="Genomic_DNA"/>
</dbReference>
<dbReference type="GO" id="GO:0004842">
    <property type="term" value="F:ubiquitin-protein transferase activity"/>
    <property type="evidence" value="ECO:0007669"/>
    <property type="project" value="InterPro"/>
</dbReference>
<feature type="region of interest" description="Disordered" evidence="1">
    <location>
        <begin position="39"/>
        <end position="69"/>
    </location>
</feature>
<accession>A0A8X8YL75</accession>
<dbReference type="PANTHER" id="PTHR12603:SF36">
    <property type="entry name" value="RNA BINDING (RRM_RBD_RNP MOTIFS) FAMILY PROTEIN"/>
    <property type="match status" value="1"/>
</dbReference>
<evidence type="ECO:0000313" key="3">
    <source>
        <dbReference type="Proteomes" id="UP000298416"/>
    </source>
</evidence>
<evidence type="ECO:0000256" key="1">
    <source>
        <dbReference type="SAM" id="MobiDB-lite"/>
    </source>
</evidence>
<reference evidence="2" key="1">
    <citation type="submission" date="2018-01" db="EMBL/GenBank/DDBJ databases">
        <authorList>
            <person name="Mao J.F."/>
        </authorList>
    </citation>
    <scope>NUCLEOTIDE SEQUENCE</scope>
    <source>
        <strain evidence="2">Huo1</strain>
        <tissue evidence="2">Leaf</tissue>
    </source>
</reference>
<evidence type="ECO:0000313" key="2">
    <source>
        <dbReference type="EMBL" id="KAG6433554.1"/>
    </source>
</evidence>
<reference evidence="2" key="2">
    <citation type="submission" date="2020-08" db="EMBL/GenBank/DDBJ databases">
        <title>Plant Genome Project.</title>
        <authorList>
            <person name="Zhang R.-G."/>
        </authorList>
    </citation>
    <scope>NUCLEOTIDE SEQUENCE</scope>
    <source>
        <strain evidence="2">Huo1</strain>
        <tissue evidence="2">Leaf</tissue>
    </source>
</reference>
<protein>
    <submittedName>
        <fullName evidence="2">Uncharacterized protein</fullName>
    </submittedName>
</protein>
<sequence>MKLKSEVGSGASAIDTGESSIISNILSLDFDSWDKSVTSPQNQAKLLGETDRRQGSYGEPGSWKAPNSSQSRFSFAIEEEAMSHLPEQSIDYHEQALKQHLFGHNFSGSNKLHVEKYVISRSQVSVPPGFSAPSRAAAPPGFTSHGRTEQFLEPHFAQGVNNLGMAELLRIERLEHSSKFYSGYEECNTRLPGSGNIFNGAYGI</sequence>
<dbReference type="PANTHER" id="PTHR12603">
    <property type="entry name" value="CCR4-NOT TRANSCRIPTION COMPLEX RELATED"/>
    <property type="match status" value="1"/>
</dbReference>
<proteinExistence type="predicted"/>
<dbReference type="GO" id="GO:0016567">
    <property type="term" value="P:protein ubiquitination"/>
    <property type="evidence" value="ECO:0007669"/>
    <property type="project" value="TreeGrafter"/>
</dbReference>
<dbReference type="GO" id="GO:0030014">
    <property type="term" value="C:CCR4-NOT complex"/>
    <property type="evidence" value="ECO:0007669"/>
    <property type="project" value="InterPro"/>
</dbReference>
<keyword evidence="3" id="KW-1185">Reference proteome</keyword>
<dbReference type="Proteomes" id="UP000298416">
    <property type="component" value="Unassembled WGS sequence"/>
</dbReference>